<dbReference type="EC" id="3.4.-.-" evidence="9"/>
<evidence type="ECO:0000256" key="4">
    <source>
        <dbReference type="ARBA" id="ARBA00022960"/>
    </source>
</evidence>
<keyword evidence="5" id="KW-0573">Peptidoglycan synthesis</keyword>
<keyword evidence="9" id="KW-0645">Protease</keyword>
<dbReference type="PRINTS" id="PR00725">
    <property type="entry name" value="DADACBPTASE1"/>
</dbReference>
<keyword evidence="10" id="KW-1185">Reference proteome</keyword>
<dbReference type="RefSeq" id="WP_204727732.1">
    <property type="nucleotide sequence ID" value="NZ_JAFBDK010000001.1"/>
</dbReference>
<sequence length="341" mass="38251">MFLLICQPVHAIDVSAQSSILIEAESGRVLFNKNEHEKLKIASITKIMTAHVALKHGNLDDQVKISTKASSAEGSSLYLKAGEKVLLKDLLYGLLLRSGNDAAVAIAEHISGSVEQFAELMNKEAKAFQMSNSYFTNPHGLDTDDKHLSTAFDMAILTKEAIKNDQFNTIFSSKSYKPSFNDYHWNNKHRLVTGLYPHSDGGKTGFTKKAGRTLVTTATKNNMTLIAVTINAPDDWNDHMSLFEDAFKRYATFEVISKGPVPVLPGSYENMKYISKQVKKVPLTEDETEQIVYHIKHGDTPSLSVYIQDEELTKVKLYADKTDSPAFYQTLIRKIKEFFTW</sequence>
<dbReference type="SUPFAM" id="SSF56601">
    <property type="entry name" value="beta-lactamase/transpeptidase-like"/>
    <property type="match status" value="1"/>
</dbReference>
<keyword evidence="6" id="KW-0961">Cell wall biogenesis/degradation</keyword>
<dbReference type="InterPro" id="IPR018044">
    <property type="entry name" value="Peptidase_S11"/>
</dbReference>
<reference evidence="10" key="1">
    <citation type="journal article" date="2019" name="Int. J. Syst. Evol. Microbiol.">
        <title>The Global Catalogue of Microorganisms (GCM) 10K type strain sequencing project: providing services to taxonomists for standard genome sequencing and annotation.</title>
        <authorList>
            <consortium name="The Broad Institute Genomics Platform"/>
            <consortium name="The Broad Institute Genome Sequencing Center for Infectious Disease"/>
            <person name="Wu L."/>
            <person name="Ma J."/>
        </authorList>
    </citation>
    <scope>NUCLEOTIDE SEQUENCE [LARGE SCALE GENOMIC DNA]</scope>
    <source>
        <strain evidence="10">KCTC 13528</strain>
    </source>
</reference>
<dbReference type="EMBL" id="JBHUPG010000027">
    <property type="protein sequence ID" value="MFD2913041.1"/>
    <property type="molecule type" value="Genomic_DNA"/>
</dbReference>
<dbReference type="Gene3D" id="3.40.710.10">
    <property type="entry name" value="DD-peptidase/beta-lactamase superfamily"/>
    <property type="match status" value="1"/>
</dbReference>
<keyword evidence="3 9" id="KW-0378">Hydrolase</keyword>
<feature type="domain" description="Peptidase S11 D-alanyl-D-alanine carboxypeptidase A N-terminal" evidence="8">
    <location>
        <begin position="9"/>
        <end position="233"/>
    </location>
</feature>
<evidence type="ECO:0000313" key="9">
    <source>
        <dbReference type="EMBL" id="MFD2913041.1"/>
    </source>
</evidence>
<comment type="caution">
    <text evidence="9">The sequence shown here is derived from an EMBL/GenBank/DDBJ whole genome shotgun (WGS) entry which is preliminary data.</text>
</comment>
<protein>
    <submittedName>
        <fullName evidence="9">D-alanyl-D-alanine carboxypeptidase family protein</fullName>
        <ecNumber evidence="9">3.4.-.-</ecNumber>
    </submittedName>
</protein>
<evidence type="ECO:0000313" key="10">
    <source>
        <dbReference type="Proteomes" id="UP001597561"/>
    </source>
</evidence>
<dbReference type="GO" id="GO:0004180">
    <property type="term" value="F:carboxypeptidase activity"/>
    <property type="evidence" value="ECO:0007669"/>
    <property type="project" value="UniProtKB-KW"/>
</dbReference>
<evidence type="ECO:0000256" key="3">
    <source>
        <dbReference type="ARBA" id="ARBA00022801"/>
    </source>
</evidence>
<evidence type="ECO:0000259" key="8">
    <source>
        <dbReference type="Pfam" id="PF00768"/>
    </source>
</evidence>
<evidence type="ECO:0000256" key="2">
    <source>
        <dbReference type="ARBA" id="ARBA00022729"/>
    </source>
</evidence>
<proteinExistence type="inferred from homology"/>
<dbReference type="Proteomes" id="UP001597561">
    <property type="component" value="Unassembled WGS sequence"/>
</dbReference>
<keyword evidence="4" id="KW-0133">Cell shape</keyword>
<dbReference type="PANTHER" id="PTHR21581:SF33">
    <property type="entry name" value="D-ALANYL-D-ALANINE CARBOXYPEPTIDASE DACB"/>
    <property type="match status" value="1"/>
</dbReference>
<dbReference type="Pfam" id="PF00768">
    <property type="entry name" value="Peptidase_S11"/>
    <property type="match status" value="1"/>
</dbReference>
<organism evidence="9 10">
    <name type="scientific">Jeotgalibacillus terrae</name>
    <dbReference type="NCBI Taxonomy" id="587735"/>
    <lineage>
        <taxon>Bacteria</taxon>
        <taxon>Bacillati</taxon>
        <taxon>Bacillota</taxon>
        <taxon>Bacilli</taxon>
        <taxon>Bacillales</taxon>
        <taxon>Caryophanaceae</taxon>
        <taxon>Jeotgalibacillus</taxon>
    </lineage>
</organism>
<comment type="similarity">
    <text evidence="1 7">Belongs to the peptidase S11 family.</text>
</comment>
<dbReference type="InterPro" id="IPR001967">
    <property type="entry name" value="Peptidase_S11_N"/>
</dbReference>
<evidence type="ECO:0000256" key="1">
    <source>
        <dbReference type="ARBA" id="ARBA00007164"/>
    </source>
</evidence>
<accession>A0ABW5ZMB5</accession>
<dbReference type="PANTHER" id="PTHR21581">
    <property type="entry name" value="D-ALANYL-D-ALANINE CARBOXYPEPTIDASE"/>
    <property type="match status" value="1"/>
</dbReference>
<dbReference type="InterPro" id="IPR012338">
    <property type="entry name" value="Beta-lactam/transpept-like"/>
</dbReference>
<evidence type="ECO:0000256" key="5">
    <source>
        <dbReference type="ARBA" id="ARBA00022984"/>
    </source>
</evidence>
<name>A0ABW5ZMB5_9BACL</name>
<gene>
    <name evidence="9" type="ORF">ACFS5P_14235</name>
</gene>
<keyword evidence="2" id="KW-0732">Signal</keyword>
<evidence type="ECO:0000256" key="7">
    <source>
        <dbReference type="RuleBase" id="RU004016"/>
    </source>
</evidence>
<evidence type="ECO:0000256" key="6">
    <source>
        <dbReference type="ARBA" id="ARBA00023316"/>
    </source>
</evidence>
<keyword evidence="9" id="KW-0121">Carboxypeptidase</keyword>